<organism evidence="3 4">
    <name type="scientific">Micromonospora inaquosa</name>
    <dbReference type="NCBI Taxonomy" id="2203716"/>
    <lineage>
        <taxon>Bacteria</taxon>
        <taxon>Bacillati</taxon>
        <taxon>Actinomycetota</taxon>
        <taxon>Actinomycetes</taxon>
        <taxon>Micromonosporales</taxon>
        <taxon>Micromonosporaceae</taxon>
        <taxon>Micromonospora</taxon>
    </lineage>
</organism>
<dbReference type="Proteomes" id="UP000282312">
    <property type="component" value="Unassembled WGS sequence"/>
</dbReference>
<name>A0A3N9WLM1_9ACTN</name>
<feature type="compositionally biased region" description="Basic and acidic residues" evidence="1">
    <location>
        <begin position="78"/>
        <end position="94"/>
    </location>
</feature>
<evidence type="ECO:0000313" key="4">
    <source>
        <dbReference type="Proteomes" id="UP000282312"/>
    </source>
</evidence>
<proteinExistence type="predicted"/>
<keyword evidence="2" id="KW-0812">Transmembrane</keyword>
<protein>
    <submittedName>
        <fullName evidence="3">Uncharacterized protein</fullName>
    </submittedName>
</protein>
<keyword evidence="2" id="KW-0472">Membrane</keyword>
<comment type="caution">
    <text evidence="3">The sequence shown here is derived from an EMBL/GenBank/DDBJ whole genome shotgun (WGS) entry which is preliminary data.</text>
</comment>
<dbReference type="AlphaFoldDB" id="A0A3N9WLM1"/>
<feature type="region of interest" description="Disordered" evidence="1">
    <location>
        <begin position="66"/>
        <end position="94"/>
    </location>
</feature>
<keyword evidence="2" id="KW-1133">Transmembrane helix</keyword>
<feature type="transmembrane region" description="Helical" evidence="2">
    <location>
        <begin position="35"/>
        <end position="55"/>
    </location>
</feature>
<sequence>MLTRRIERILLALALGLLVVGWVLRDNEQGTAHTIGRVLVPLGGLCAIVAGISSARRAKRENNRLRATLLGSDTAPGTDERPDRHGGEEDSPSR</sequence>
<evidence type="ECO:0000313" key="3">
    <source>
        <dbReference type="EMBL" id="RQX01744.1"/>
    </source>
</evidence>
<evidence type="ECO:0000256" key="1">
    <source>
        <dbReference type="SAM" id="MobiDB-lite"/>
    </source>
</evidence>
<accession>A0A3N9WLM1</accession>
<evidence type="ECO:0000256" key="2">
    <source>
        <dbReference type="SAM" id="Phobius"/>
    </source>
</evidence>
<reference evidence="3 4" key="1">
    <citation type="submission" date="2018-05" db="EMBL/GenBank/DDBJ databases">
        <title>Micromonospora from Atacama Desert.</title>
        <authorList>
            <person name="Carro L."/>
            <person name="Goodfellow M."/>
            <person name="Klenk H.-P."/>
        </authorList>
    </citation>
    <scope>NUCLEOTIDE SEQUENCE [LARGE SCALE GENOMIC DNA]</scope>
    <source>
        <strain evidence="3 4">LB39</strain>
    </source>
</reference>
<dbReference type="EMBL" id="QGSZ01000219">
    <property type="protein sequence ID" value="RQX01744.1"/>
    <property type="molecule type" value="Genomic_DNA"/>
</dbReference>
<keyword evidence="4" id="KW-1185">Reference proteome</keyword>
<gene>
    <name evidence="3" type="ORF">DLJ59_17590</name>
</gene>